<evidence type="ECO:0000313" key="2">
    <source>
        <dbReference type="EMBL" id="KIL36123.1"/>
    </source>
</evidence>
<evidence type="ECO:0008006" key="4">
    <source>
        <dbReference type="Google" id="ProtNLM"/>
    </source>
</evidence>
<sequence length="85" mass="8713">MPGGGGGGSRRGRRNRVLVPQARVGLDSLKMEAAQALGVQTPADGYYGFIAARETGALGGYMVKNMIASAEAQLSSQLGGQMSGR</sequence>
<dbReference type="PANTHER" id="PTHR36107:SF1">
    <property type="entry name" value="SMALL, ACID-SOLUBLE SPORE PROTEIN A"/>
    <property type="match status" value="1"/>
</dbReference>
<evidence type="ECO:0000256" key="1">
    <source>
        <dbReference type="ARBA" id="ARBA00003863"/>
    </source>
</evidence>
<dbReference type="Proteomes" id="UP000054526">
    <property type="component" value="Unassembled WGS sequence"/>
</dbReference>
<organism evidence="2 3">
    <name type="scientific">Cohnella kolymensis</name>
    <dbReference type="NCBI Taxonomy" id="1590652"/>
    <lineage>
        <taxon>Bacteria</taxon>
        <taxon>Bacillati</taxon>
        <taxon>Bacillota</taxon>
        <taxon>Bacilli</taxon>
        <taxon>Bacillales</taxon>
        <taxon>Paenibacillaceae</taxon>
        <taxon>Cohnella</taxon>
    </lineage>
</organism>
<dbReference type="InterPro" id="IPR050847">
    <property type="entry name" value="SASP_DNA-binding"/>
</dbReference>
<comment type="caution">
    <text evidence="2">The sequence shown here is derived from an EMBL/GenBank/DDBJ whole genome shotgun (WGS) entry which is preliminary data.</text>
</comment>
<dbReference type="PANTHER" id="PTHR36107">
    <property type="entry name" value="SMALL, ACID-SOLUBLE SPORE PROTEIN A"/>
    <property type="match status" value="1"/>
</dbReference>
<evidence type="ECO:0000313" key="3">
    <source>
        <dbReference type="Proteomes" id="UP000054526"/>
    </source>
</evidence>
<reference evidence="2 3" key="1">
    <citation type="submission" date="2014-12" db="EMBL/GenBank/DDBJ databases">
        <title>Draft genome sequence of Cohnella kolymensis strain B-2846.</title>
        <authorList>
            <person name="Karlyshev A.V."/>
            <person name="Kudryashova E.B."/>
        </authorList>
    </citation>
    <scope>NUCLEOTIDE SEQUENCE [LARGE SCALE GENOMIC DNA]</scope>
    <source>
        <strain evidence="2 3">VKM B-2846</strain>
    </source>
</reference>
<keyword evidence="3" id="KW-1185">Reference proteome</keyword>
<dbReference type="RefSeq" id="WP_041062093.1">
    <property type="nucleotide sequence ID" value="NZ_JXAL01000014.1"/>
</dbReference>
<dbReference type="EMBL" id="JXAL01000014">
    <property type="protein sequence ID" value="KIL36123.1"/>
    <property type="molecule type" value="Genomic_DNA"/>
</dbReference>
<accession>A0ABR5A684</accession>
<name>A0ABR5A684_9BACL</name>
<comment type="function">
    <text evidence="1">SASP are bound to spore DNA. They are double-stranded DNA-binding proteins that cause DNA to change to an a-like conformation. They protect the DNA backbone from chemical and enzymatic cleavage and are thus involved in dormant spore's high resistance to UV light.</text>
</comment>
<gene>
    <name evidence="2" type="ORF">SD71_09075</name>
</gene>
<dbReference type="Pfam" id="PF00269">
    <property type="entry name" value="SASP"/>
    <property type="match status" value="1"/>
</dbReference>
<proteinExistence type="predicted"/>
<protein>
    <recommendedName>
        <fullName evidence="4">Spore protein</fullName>
    </recommendedName>
</protein>
<dbReference type="InterPro" id="IPR001448">
    <property type="entry name" value="SASP_alpha/beta-type"/>
</dbReference>
<dbReference type="InterPro" id="IPR038300">
    <property type="entry name" value="SASP_sf_alpha/beta"/>
</dbReference>
<dbReference type="Gene3D" id="6.10.10.80">
    <property type="entry name" value="Small, acid-soluble spore protein, alpha/beta type-like"/>
    <property type="match status" value="1"/>
</dbReference>